<accession>A0A072V5T1</accession>
<organism evidence="1 3">
    <name type="scientific">Medicago truncatula</name>
    <name type="common">Barrel medic</name>
    <name type="synonym">Medicago tribuloides</name>
    <dbReference type="NCBI Taxonomy" id="3880"/>
    <lineage>
        <taxon>Eukaryota</taxon>
        <taxon>Viridiplantae</taxon>
        <taxon>Streptophyta</taxon>
        <taxon>Embryophyta</taxon>
        <taxon>Tracheophyta</taxon>
        <taxon>Spermatophyta</taxon>
        <taxon>Magnoliopsida</taxon>
        <taxon>eudicotyledons</taxon>
        <taxon>Gunneridae</taxon>
        <taxon>Pentapetalae</taxon>
        <taxon>rosids</taxon>
        <taxon>fabids</taxon>
        <taxon>Fabales</taxon>
        <taxon>Fabaceae</taxon>
        <taxon>Papilionoideae</taxon>
        <taxon>50 kb inversion clade</taxon>
        <taxon>NPAAA clade</taxon>
        <taxon>Hologalegina</taxon>
        <taxon>IRL clade</taxon>
        <taxon>Trifolieae</taxon>
        <taxon>Medicago</taxon>
    </lineage>
</organism>
<sequence>MSTSGVPPLVYEKAANAVYIGFVFLKHLIESGMQLYLSFDGDEVVLKDVEGYLLEPQYKKVKELYYSI</sequence>
<reference evidence="1 3" key="2">
    <citation type="journal article" date="2014" name="BMC Genomics">
        <title>An improved genome release (version Mt4.0) for the model legume Medicago truncatula.</title>
        <authorList>
            <person name="Tang H."/>
            <person name="Krishnakumar V."/>
            <person name="Bidwell S."/>
            <person name="Rosen B."/>
            <person name="Chan A."/>
            <person name="Zhou S."/>
            <person name="Gentzbittel L."/>
            <person name="Childs K.L."/>
            <person name="Yandell M."/>
            <person name="Gundlach H."/>
            <person name="Mayer K.F."/>
            <person name="Schwartz D.C."/>
            <person name="Town C.D."/>
        </authorList>
    </citation>
    <scope>GENOME REANNOTATION</scope>
    <source>
        <strain evidence="1">A17</strain>
        <strain evidence="2 3">cv. Jemalong A17</strain>
    </source>
</reference>
<dbReference type="EnsemblPlants" id="KEH37192">
    <property type="protein sequence ID" value="KEH37192"/>
    <property type="gene ID" value="MTR_2g435660"/>
</dbReference>
<evidence type="ECO:0000313" key="3">
    <source>
        <dbReference type="Proteomes" id="UP000002051"/>
    </source>
</evidence>
<gene>
    <name evidence="1" type="ordered locus">MTR_2g435660</name>
</gene>
<dbReference type="HOGENOM" id="CLU_2797766_0_0_1"/>
<proteinExistence type="predicted"/>
<dbReference type="EMBL" id="CM001218">
    <property type="protein sequence ID" value="KEH37192.1"/>
    <property type="molecule type" value="Genomic_DNA"/>
</dbReference>
<name>A0A072V5T1_MEDTR</name>
<reference evidence="1 3" key="1">
    <citation type="journal article" date="2011" name="Nature">
        <title>The Medicago genome provides insight into the evolution of rhizobial symbioses.</title>
        <authorList>
            <person name="Young N.D."/>
            <person name="Debelle F."/>
            <person name="Oldroyd G.E."/>
            <person name="Geurts R."/>
            <person name="Cannon S.B."/>
            <person name="Udvardi M.K."/>
            <person name="Benedito V.A."/>
            <person name="Mayer K.F."/>
            <person name="Gouzy J."/>
            <person name="Schoof H."/>
            <person name="Van de Peer Y."/>
            <person name="Proost S."/>
            <person name="Cook D.R."/>
            <person name="Meyers B.C."/>
            <person name="Spannagl M."/>
            <person name="Cheung F."/>
            <person name="De Mita S."/>
            <person name="Krishnakumar V."/>
            <person name="Gundlach H."/>
            <person name="Zhou S."/>
            <person name="Mudge J."/>
            <person name="Bharti A.K."/>
            <person name="Murray J.D."/>
            <person name="Naoumkina M.A."/>
            <person name="Rosen B."/>
            <person name="Silverstein K.A."/>
            <person name="Tang H."/>
            <person name="Rombauts S."/>
            <person name="Zhao P.X."/>
            <person name="Zhou P."/>
            <person name="Barbe V."/>
            <person name="Bardou P."/>
            <person name="Bechner M."/>
            <person name="Bellec A."/>
            <person name="Berger A."/>
            <person name="Berges H."/>
            <person name="Bidwell S."/>
            <person name="Bisseling T."/>
            <person name="Choisne N."/>
            <person name="Couloux A."/>
            <person name="Denny R."/>
            <person name="Deshpande S."/>
            <person name="Dai X."/>
            <person name="Doyle J.J."/>
            <person name="Dudez A.M."/>
            <person name="Farmer A.D."/>
            <person name="Fouteau S."/>
            <person name="Franken C."/>
            <person name="Gibelin C."/>
            <person name="Gish J."/>
            <person name="Goldstein S."/>
            <person name="Gonzalez A.J."/>
            <person name="Green P.J."/>
            <person name="Hallab A."/>
            <person name="Hartog M."/>
            <person name="Hua A."/>
            <person name="Humphray S.J."/>
            <person name="Jeong D.H."/>
            <person name="Jing Y."/>
            <person name="Jocker A."/>
            <person name="Kenton S.M."/>
            <person name="Kim D.J."/>
            <person name="Klee K."/>
            <person name="Lai H."/>
            <person name="Lang C."/>
            <person name="Lin S."/>
            <person name="Macmil S.L."/>
            <person name="Magdelenat G."/>
            <person name="Matthews L."/>
            <person name="McCorrison J."/>
            <person name="Monaghan E.L."/>
            <person name="Mun J.H."/>
            <person name="Najar F.Z."/>
            <person name="Nicholson C."/>
            <person name="Noirot C."/>
            <person name="O'Bleness M."/>
            <person name="Paule C.R."/>
            <person name="Poulain J."/>
            <person name="Prion F."/>
            <person name="Qin B."/>
            <person name="Qu C."/>
            <person name="Retzel E.F."/>
            <person name="Riddle C."/>
            <person name="Sallet E."/>
            <person name="Samain S."/>
            <person name="Samson N."/>
            <person name="Sanders I."/>
            <person name="Saurat O."/>
            <person name="Scarpelli C."/>
            <person name="Schiex T."/>
            <person name="Segurens B."/>
            <person name="Severin A.J."/>
            <person name="Sherrier D.J."/>
            <person name="Shi R."/>
            <person name="Sims S."/>
            <person name="Singer S.R."/>
            <person name="Sinharoy S."/>
            <person name="Sterck L."/>
            <person name="Viollet A."/>
            <person name="Wang B.B."/>
            <person name="Wang K."/>
            <person name="Wang M."/>
            <person name="Wang X."/>
            <person name="Warfsmann J."/>
            <person name="Weissenbach J."/>
            <person name="White D.D."/>
            <person name="White J.D."/>
            <person name="Wiley G.B."/>
            <person name="Wincker P."/>
            <person name="Xing Y."/>
            <person name="Yang L."/>
            <person name="Yao Z."/>
            <person name="Ying F."/>
            <person name="Zhai J."/>
            <person name="Zhou L."/>
            <person name="Zuber A."/>
            <person name="Denarie J."/>
            <person name="Dixon R.A."/>
            <person name="May G.D."/>
            <person name="Schwartz D.C."/>
            <person name="Rogers J."/>
            <person name="Quetier F."/>
            <person name="Town C.D."/>
            <person name="Roe B.A."/>
        </authorList>
    </citation>
    <scope>NUCLEOTIDE SEQUENCE [LARGE SCALE GENOMIC DNA]</scope>
    <source>
        <strain evidence="1">A17</strain>
        <strain evidence="2 3">cv. Jemalong A17</strain>
    </source>
</reference>
<evidence type="ECO:0000313" key="2">
    <source>
        <dbReference type="EnsemblPlants" id="KEH37192"/>
    </source>
</evidence>
<keyword evidence="3" id="KW-1185">Reference proteome</keyword>
<dbReference type="Proteomes" id="UP000002051">
    <property type="component" value="Chromosome 2"/>
</dbReference>
<protein>
    <submittedName>
        <fullName evidence="1 2">Uncharacterized protein</fullName>
    </submittedName>
</protein>
<evidence type="ECO:0000313" key="1">
    <source>
        <dbReference type="EMBL" id="KEH37192.1"/>
    </source>
</evidence>
<reference evidence="2" key="3">
    <citation type="submission" date="2015-04" db="UniProtKB">
        <authorList>
            <consortium name="EnsemblPlants"/>
        </authorList>
    </citation>
    <scope>IDENTIFICATION</scope>
    <source>
        <strain evidence="2">cv. Jemalong A17</strain>
    </source>
</reference>
<dbReference type="AlphaFoldDB" id="A0A072V5T1"/>